<feature type="region of interest" description="Disordered" evidence="1">
    <location>
        <begin position="86"/>
        <end position="148"/>
    </location>
</feature>
<keyword evidence="3" id="KW-1185">Reference proteome</keyword>
<name>A0A226ESM1_FOLCA</name>
<feature type="compositionally biased region" description="Low complexity" evidence="1">
    <location>
        <begin position="134"/>
        <end position="144"/>
    </location>
</feature>
<feature type="compositionally biased region" description="Basic and acidic residues" evidence="1">
    <location>
        <begin position="105"/>
        <end position="118"/>
    </location>
</feature>
<evidence type="ECO:0000313" key="2">
    <source>
        <dbReference type="EMBL" id="OXA60635.1"/>
    </source>
</evidence>
<evidence type="ECO:0000256" key="1">
    <source>
        <dbReference type="SAM" id="MobiDB-lite"/>
    </source>
</evidence>
<dbReference type="AlphaFoldDB" id="A0A226ESM1"/>
<feature type="compositionally biased region" description="Polar residues" evidence="1">
    <location>
        <begin position="121"/>
        <end position="133"/>
    </location>
</feature>
<comment type="caution">
    <text evidence="2">The sequence shown here is derived from an EMBL/GenBank/DDBJ whole genome shotgun (WGS) entry which is preliminary data.</text>
</comment>
<accession>A0A226ESM1</accession>
<dbReference type="Proteomes" id="UP000198287">
    <property type="component" value="Unassembled WGS sequence"/>
</dbReference>
<reference evidence="2 3" key="1">
    <citation type="submission" date="2015-12" db="EMBL/GenBank/DDBJ databases">
        <title>The genome of Folsomia candida.</title>
        <authorList>
            <person name="Faddeeva A."/>
            <person name="Derks M.F."/>
            <person name="Anvar Y."/>
            <person name="Smit S."/>
            <person name="Van Straalen N."/>
            <person name="Roelofs D."/>
        </authorList>
    </citation>
    <scope>NUCLEOTIDE SEQUENCE [LARGE SCALE GENOMIC DNA]</scope>
    <source>
        <strain evidence="2 3">VU population</strain>
        <tissue evidence="2">Whole body</tissue>
    </source>
</reference>
<feature type="compositionally biased region" description="Polar residues" evidence="1">
    <location>
        <begin position="45"/>
        <end position="54"/>
    </location>
</feature>
<sequence>MNIPPENISDEKALSVDEKLLTKRESKSKLQPTFPEVHKFGKPQVLSSENNTGVSHPIRRLNTKTIDKTEILKDALKPGELNTAALSSQQNPITNKHSQPITVKADGRNGKGHPHDDFIQEFNTPNVVVNQPRSSNANSSGGNALKKRSREDKCYYGGDADQFHRTLTCPPLDHEGFADFEPESLGPDFCITFRRMLNYKFRNKSGHIMNLLDSLNMLCVRALPDVPVAIEFAKEVDQNARMRPRTFALCGGEDMLPKYYAVEYTPPKTALLNCICCMSCFRQPFNLAIFGLDGELALRIVSGHLENCWLLRYSKECCCHQGIVKRLLIKTPDDAVIGSLVEFGHCFMTQWLQIHPGVPQTGADLADAAVVQFQSKCRCMDSLMLYCGCKTDPDTEGAMIMADKEGRKYATARPWSGITSEDSSFLFTVRFAKNCPVEMKALALAGSFIYNNLNWETRSDLTCCMLISCLFCTLRLYYDGGPVTYDYDNWSNLRTRPATAYIPWLSVNRPAVVNYRRS</sequence>
<protein>
    <submittedName>
        <fullName evidence="2">Uncharacterized protein</fullName>
    </submittedName>
</protein>
<feature type="region of interest" description="Disordered" evidence="1">
    <location>
        <begin position="24"/>
        <end position="56"/>
    </location>
</feature>
<organism evidence="2 3">
    <name type="scientific">Folsomia candida</name>
    <name type="common">Springtail</name>
    <dbReference type="NCBI Taxonomy" id="158441"/>
    <lineage>
        <taxon>Eukaryota</taxon>
        <taxon>Metazoa</taxon>
        <taxon>Ecdysozoa</taxon>
        <taxon>Arthropoda</taxon>
        <taxon>Hexapoda</taxon>
        <taxon>Collembola</taxon>
        <taxon>Entomobryomorpha</taxon>
        <taxon>Isotomoidea</taxon>
        <taxon>Isotomidae</taxon>
        <taxon>Proisotominae</taxon>
        <taxon>Folsomia</taxon>
    </lineage>
</organism>
<proteinExistence type="predicted"/>
<evidence type="ECO:0000313" key="3">
    <source>
        <dbReference type="Proteomes" id="UP000198287"/>
    </source>
</evidence>
<feature type="compositionally biased region" description="Polar residues" evidence="1">
    <location>
        <begin position="86"/>
        <end position="101"/>
    </location>
</feature>
<dbReference type="EMBL" id="LNIX01000002">
    <property type="protein sequence ID" value="OXA60635.1"/>
    <property type="molecule type" value="Genomic_DNA"/>
</dbReference>
<gene>
    <name evidence="2" type="ORF">Fcan01_05406</name>
</gene>